<name>A0A5B7ILP5_PORTR</name>
<proteinExistence type="predicted"/>
<dbReference type="EMBL" id="VSRR010056435">
    <property type="protein sequence ID" value="MPC81264.1"/>
    <property type="molecule type" value="Genomic_DNA"/>
</dbReference>
<dbReference type="Proteomes" id="UP000324222">
    <property type="component" value="Unassembled WGS sequence"/>
</dbReference>
<evidence type="ECO:0000256" key="1">
    <source>
        <dbReference type="SAM" id="SignalP"/>
    </source>
</evidence>
<evidence type="ECO:0008006" key="4">
    <source>
        <dbReference type="Google" id="ProtNLM"/>
    </source>
</evidence>
<reference evidence="2 3" key="1">
    <citation type="submission" date="2019-05" db="EMBL/GenBank/DDBJ databases">
        <title>Another draft genome of Portunus trituberculatus and its Hox gene families provides insights of decapod evolution.</title>
        <authorList>
            <person name="Jeong J.-H."/>
            <person name="Song I."/>
            <person name="Kim S."/>
            <person name="Choi T."/>
            <person name="Kim D."/>
            <person name="Ryu S."/>
            <person name="Kim W."/>
        </authorList>
    </citation>
    <scope>NUCLEOTIDE SEQUENCE [LARGE SCALE GENOMIC DNA]</scope>
    <source>
        <tissue evidence="2">Muscle</tissue>
    </source>
</reference>
<evidence type="ECO:0000313" key="2">
    <source>
        <dbReference type="EMBL" id="MPC81264.1"/>
    </source>
</evidence>
<gene>
    <name evidence="2" type="ORF">E2C01_075871</name>
</gene>
<sequence>MRILFSFLVLSVLSSLHLSYSTCFSYYLLSFSFPPSFPRVLPAAALSWQSRWIVNTTTSQGKSKFNRREVKECPIWVSDICPVAVLPCT</sequence>
<feature type="chain" id="PRO_5022753584" description="Secreted protein" evidence="1">
    <location>
        <begin position="22"/>
        <end position="89"/>
    </location>
</feature>
<evidence type="ECO:0000313" key="3">
    <source>
        <dbReference type="Proteomes" id="UP000324222"/>
    </source>
</evidence>
<protein>
    <recommendedName>
        <fullName evidence="4">Secreted protein</fullName>
    </recommendedName>
</protein>
<keyword evidence="3" id="KW-1185">Reference proteome</keyword>
<organism evidence="2 3">
    <name type="scientific">Portunus trituberculatus</name>
    <name type="common">Swimming crab</name>
    <name type="synonym">Neptunus trituberculatus</name>
    <dbReference type="NCBI Taxonomy" id="210409"/>
    <lineage>
        <taxon>Eukaryota</taxon>
        <taxon>Metazoa</taxon>
        <taxon>Ecdysozoa</taxon>
        <taxon>Arthropoda</taxon>
        <taxon>Crustacea</taxon>
        <taxon>Multicrustacea</taxon>
        <taxon>Malacostraca</taxon>
        <taxon>Eumalacostraca</taxon>
        <taxon>Eucarida</taxon>
        <taxon>Decapoda</taxon>
        <taxon>Pleocyemata</taxon>
        <taxon>Brachyura</taxon>
        <taxon>Eubrachyura</taxon>
        <taxon>Portunoidea</taxon>
        <taxon>Portunidae</taxon>
        <taxon>Portuninae</taxon>
        <taxon>Portunus</taxon>
    </lineage>
</organism>
<dbReference type="AlphaFoldDB" id="A0A5B7ILP5"/>
<comment type="caution">
    <text evidence="2">The sequence shown here is derived from an EMBL/GenBank/DDBJ whole genome shotgun (WGS) entry which is preliminary data.</text>
</comment>
<feature type="signal peptide" evidence="1">
    <location>
        <begin position="1"/>
        <end position="21"/>
    </location>
</feature>
<accession>A0A5B7ILP5</accession>
<keyword evidence="1" id="KW-0732">Signal</keyword>